<dbReference type="Proteomes" id="UP000262583">
    <property type="component" value="Chromosome"/>
</dbReference>
<protein>
    <submittedName>
        <fullName evidence="1">Uncharacterized protein</fullName>
    </submittedName>
</protein>
<proteinExistence type="predicted"/>
<reference evidence="1 2" key="1">
    <citation type="submission" date="2018-05" db="EMBL/GenBank/DDBJ databases">
        <title>A metagenomic window into the 2 km-deep terrestrial subsurface aquifer revealed taxonomically and functionally diverse microbial community comprising novel uncultured bacterial lineages.</title>
        <authorList>
            <person name="Kadnikov V.V."/>
            <person name="Mardanov A.V."/>
            <person name="Beletsky A.V."/>
            <person name="Banks D."/>
            <person name="Pimenov N.V."/>
            <person name="Frank Y.A."/>
            <person name="Karnachuk O.V."/>
            <person name="Ravin N.V."/>
        </authorList>
    </citation>
    <scope>NUCLEOTIDE SEQUENCE [LARGE SCALE GENOMIC DNA]</scope>
    <source>
        <strain evidence="1">BY</strain>
    </source>
</reference>
<dbReference type="KEGG" id="schv:BRCON_2426"/>
<organism evidence="1 2">
    <name type="scientific">Sumerlaea chitinivorans</name>
    <dbReference type="NCBI Taxonomy" id="2250252"/>
    <lineage>
        <taxon>Bacteria</taxon>
        <taxon>Candidatus Sumerlaeota</taxon>
        <taxon>Candidatus Sumerlaeia</taxon>
        <taxon>Candidatus Sumerlaeales</taxon>
        <taxon>Candidatus Sumerlaeaceae</taxon>
        <taxon>Candidatus Sumerlaea</taxon>
    </lineage>
</organism>
<evidence type="ECO:0000313" key="2">
    <source>
        <dbReference type="Proteomes" id="UP000262583"/>
    </source>
</evidence>
<gene>
    <name evidence="1" type="ORF">BRCON_2426</name>
</gene>
<name>A0A2Z4Y856_SUMC1</name>
<dbReference type="EMBL" id="CP030759">
    <property type="protein sequence ID" value="AXA37196.1"/>
    <property type="molecule type" value="Genomic_DNA"/>
</dbReference>
<sequence length="43" mass="5123">MCILHSFHSEFEKNFTRNGLLSVDAVPEHQQQLERYFLGSREK</sequence>
<evidence type="ECO:0000313" key="1">
    <source>
        <dbReference type="EMBL" id="AXA37196.1"/>
    </source>
</evidence>
<dbReference type="AlphaFoldDB" id="A0A2Z4Y856"/>
<accession>A0A2Z4Y856</accession>